<dbReference type="Proteomes" id="UP001371456">
    <property type="component" value="Unassembled WGS sequence"/>
</dbReference>
<dbReference type="AlphaFoldDB" id="A0AAN8TVK2"/>
<evidence type="ECO:0000313" key="2">
    <source>
        <dbReference type="EMBL" id="KAK6793474.1"/>
    </source>
</evidence>
<dbReference type="EMBL" id="JBANQN010000003">
    <property type="protein sequence ID" value="KAK6793474.1"/>
    <property type="molecule type" value="Genomic_DNA"/>
</dbReference>
<dbReference type="Gene3D" id="3.60.10.10">
    <property type="entry name" value="Endonuclease/exonuclease/phosphatase"/>
    <property type="match status" value="1"/>
</dbReference>
<dbReference type="GO" id="GO:0003824">
    <property type="term" value="F:catalytic activity"/>
    <property type="evidence" value="ECO:0007669"/>
    <property type="project" value="InterPro"/>
</dbReference>
<dbReference type="PANTHER" id="PTHR35218">
    <property type="entry name" value="RNASE H DOMAIN-CONTAINING PROTEIN"/>
    <property type="match status" value="1"/>
</dbReference>
<reference evidence="2 3" key="1">
    <citation type="submission" date="2024-02" db="EMBL/GenBank/DDBJ databases">
        <title>de novo genome assembly of Solanum bulbocastanum strain 11H21.</title>
        <authorList>
            <person name="Hosaka A.J."/>
        </authorList>
    </citation>
    <scope>NUCLEOTIDE SEQUENCE [LARGE SCALE GENOMIC DNA]</scope>
    <source>
        <tissue evidence="2">Young leaves</tissue>
    </source>
</reference>
<dbReference type="SUPFAM" id="SSF56219">
    <property type="entry name" value="DNase I-like"/>
    <property type="match status" value="1"/>
</dbReference>
<dbReference type="InterPro" id="IPR005135">
    <property type="entry name" value="Endo/exonuclease/phosphatase"/>
</dbReference>
<proteinExistence type="predicted"/>
<dbReference type="PANTHER" id="PTHR35218:SF9">
    <property type="entry name" value="ENDONUCLEASE_EXONUCLEASE_PHOSPHATASE DOMAIN-CONTAINING PROTEIN"/>
    <property type="match status" value="1"/>
</dbReference>
<gene>
    <name evidence="2" type="ORF">RDI58_006927</name>
</gene>
<keyword evidence="3" id="KW-1185">Reference proteome</keyword>
<accession>A0AAN8TVK2</accession>
<protein>
    <recommendedName>
        <fullName evidence="1">Endonuclease/exonuclease/phosphatase domain-containing protein</fullName>
    </recommendedName>
</protein>
<sequence>MLVTWNVRGFNQEVKHKELRLFVKRNKVTIIAILEHRVRKEKAGSIINKIMPRWEWCTNKVRGRIWIVWNPNMVEFKRVESSVQYVHGMVDMQQSGFKFLFTAVYGLHTIAIRSSLWEKVKQLSTHIRESWLIIGDFNSILTQEDKPIWSQVQLA</sequence>
<name>A0AAN8TVK2_SOLBU</name>
<dbReference type="Pfam" id="PF03372">
    <property type="entry name" value="Exo_endo_phos"/>
    <property type="match status" value="1"/>
</dbReference>
<comment type="caution">
    <text evidence="2">The sequence shown here is derived from an EMBL/GenBank/DDBJ whole genome shotgun (WGS) entry which is preliminary data.</text>
</comment>
<evidence type="ECO:0000259" key="1">
    <source>
        <dbReference type="Pfam" id="PF03372"/>
    </source>
</evidence>
<evidence type="ECO:0000313" key="3">
    <source>
        <dbReference type="Proteomes" id="UP001371456"/>
    </source>
</evidence>
<organism evidence="2 3">
    <name type="scientific">Solanum bulbocastanum</name>
    <name type="common">Wild potato</name>
    <dbReference type="NCBI Taxonomy" id="147425"/>
    <lineage>
        <taxon>Eukaryota</taxon>
        <taxon>Viridiplantae</taxon>
        <taxon>Streptophyta</taxon>
        <taxon>Embryophyta</taxon>
        <taxon>Tracheophyta</taxon>
        <taxon>Spermatophyta</taxon>
        <taxon>Magnoliopsida</taxon>
        <taxon>eudicotyledons</taxon>
        <taxon>Gunneridae</taxon>
        <taxon>Pentapetalae</taxon>
        <taxon>asterids</taxon>
        <taxon>lamiids</taxon>
        <taxon>Solanales</taxon>
        <taxon>Solanaceae</taxon>
        <taxon>Solanoideae</taxon>
        <taxon>Solaneae</taxon>
        <taxon>Solanum</taxon>
    </lineage>
</organism>
<feature type="domain" description="Endonuclease/exonuclease/phosphatase" evidence="1">
    <location>
        <begin position="3"/>
        <end position="145"/>
    </location>
</feature>
<dbReference type="InterPro" id="IPR036691">
    <property type="entry name" value="Endo/exonu/phosph_ase_sf"/>
</dbReference>